<gene>
    <name evidence="1" type="ORF">F4148_16300</name>
</gene>
<evidence type="ECO:0000313" key="1">
    <source>
        <dbReference type="EMBL" id="MYH63242.1"/>
    </source>
</evidence>
<dbReference type="EMBL" id="VYDA01000576">
    <property type="protein sequence ID" value="MYH63242.1"/>
    <property type="molecule type" value="Genomic_DNA"/>
</dbReference>
<comment type="caution">
    <text evidence="1">The sequence shown here is derived from an EMBL/GenBank/DDBJ whole genome shotgun (WGS) entry which is preliminary data.</text>
</comment>
<sequence length="163" mass="17971">MLRKIAAVLLAAACVPVPEEDSGVVMSVTIQEFDDRGLKVEVMPWFDARRSELEVAVIARRGLDSCRYQNPDPIWVEDLERVELVPDATCSSGAEFGLDRVESVSGVLGGGLISSGYRMNCVVEEVPPELEESTERLATAKEEIYSLLYGATGLQERNCYVDR</sequence>
<organism evidence="1">
    <name type="scientific">Caldilineaceae bacterium SB0675_bin_29</name>
    <dbReference type="NCBI Taxonomy" id="2605266"/>
    <lineage>
        <taxon>Bacteria</taxon>
        <taxon>Bacillati</taxon>
        <taxon>Chloroflexota</taxon>
        <taxon>Caldilineae</taxon>
        <taxon>Caldilineales</taxon>
        <taxon>Caldilineaceae</taxon>
    </lineage>
</organism>
<protein>
    <submittedName>
        <fullName evidence="1">Uncharacterized protein</fullName>
    </submittedName>
</protein>
<proteinExistence type="predicted"/>
<dbReference type="AlphaFoldDB" id="A0A6B1G0A5"/>
<name>A0A6B1G0A5_9CHLR</name>
<reference evidence="1" key="1">
    <citation type="submission" date="2019-09" db="EMBL/GenBank/DDBJ databases">
        <title>Characterisation of the sponge microbiome using genome-centric metagenomics.</title>
        <authorList>
            <person name="Engelberts J.P."/>
            <person name="Robbins S.J."/>
            <person name="De Goeij J.M."/>
            <person name="Aranda M."/>
            <person name="Bell S.C."/>
            <person name="Webster N.S."/>
        </authorList>
    </citation>
    <scope>NUCLEOTIDE SEQUENCE</scope>
    <source>
        <strain evidence="1">SB0675_bin_29</strain>
    </source>
</reference>
<accession>A0A6B1G0A5</accession>